<keyword evidence="3 5" id="KW-1133">Transmembrane helix</keyword>
<reference evidence="6" key="1">
    <citation type="submission" date="2021-10" db="EMBL/GenBank/DDBJ databases">
        <title>Tropical sea cucumber genome reveals ecological adaptation and Cuvierian tubules defense mechanism.</title>
        <authorList>
            <person name="Chen T."/>
        </authorList>
    </citation>
    <scope>NUCLEOTIDE SEQUENCE</scope>
    <source>
        <strain evidence="6">Nanhai2018</strain>
        <tissue evidence="6">Muscle</tissue>
    </source>
</reference>
<comment type="subcellular location">
    <subcellularLocation>
        <location evidence="1">Membrane</location>
        <topology evidence="1">Multi-pass membrane protein</topology>
    </subcellularLocation>
</comment>
<dbReference type="Gene3D" id="1.20.140.150">
    <property type="match status" value="1"/>
</dbReference>
<accession>A0A9Q1BZS6</accession>
<protein>
    <submittedName>
        <fullName evidence="6">LHFPL tetraspan subfamily member 2a protein</fullName>
    </submittedName>
</protein>
<sequence length="214" mass="23145">MHILALMKSYWLIGPQFEILETDEDLRITDSNTTAASDLGDISTGSLGIFVSCEEIYHPSSGTIDIICGPYIKRLLDLPSGFWVVMVIFYALGLAIFAVTAIGSVLSLCKRSLCRKSIFTLSAFVQAVAGLFILLGLILYPFGWGNEAVQELCGQVTEPFIPRGCSVGWSFLLSIGALVLTFACSILGVQAEIATASDRVEAKVMQDKCFVCVP</sequence>
<evidence type="ECO:0000313" key="7">
    <source>
        <dbReference type="Proteomes" id="UP001152320"/>
    </source>
</evidence>
<evidence type="ECO:0000313" key="6">
    <source>
        <dbReference type="EMBL" id="KAJ8035912.1"/>
    </source>
</evidence>
<dbReference type="PANTHER" id="PTHR12489">
    <property type="entry name" value="LIPOMA HMGIC FUSION PARTNER-LIKE PROTEIN"/>
    <property type="match status" value="1"/>
</dbReference>
<evidence type="ECO:0000256" key="5">
    <source>
        <dbReference type="SAM" id="Phobius"/>
    </source>
</evidence>
<evidence type="ECO:0000256" key="2">
    <source>
        <dbReference type="ARBA" id="ARBA00022692"/>
    </source>
</evidence>
<feature type="transmembrane region" description="Helical" evidence="5">
    <location>
        <begin position="82"/>
        <end position="106"/>
    </location>
</feature>
<dbReference type="Pfam" id="PF10242">
    <property type="entry name" value="L_HMGIC_fpl"/>
    <property type="match status" value="1"/>
</dbReference>
<proteinExistence type="predicted"/>
<dbReference type="OrthoDB" id="10048434at2759"/>
<dbReference type="InterPro" id="IPR019372">
    <property type="entry name" value="LHFPL"/>
</dbReference>
<dbReference type="AlphaFoldDB" id="A0A9Q1BZS6"/>
<dbReference type="GO" id="GO:0016020">
    <property type="term" value="C:membrane"/>
    <property type="evidence" value="ECO:0007669"/>
    <property type="project" value="UniProtKB-SubCell"/>
</dbReference>
<keyword evidence="2 5" id="KW-0812">Transmembrane</keyword>
<feature type="transmembrane region" description="Helical" evidence="5">
    <location>
        <begin position="167"/>
        <end position="189"/>
    </location>
</feature>
<feature type="transmembrane region" description="Helical" evidence="5">
    <location>
        <begin position="118"/>
        <end position="142"/>
    </location>
</feature>
<evidence type="ECO:0000256" key="3">
    <source>
        <dbReference type="ARBA" id="ARBA00022989"/>
    </source>
</evidence>
<comment type="caution">
    <text evidence="6">The sequence shown here is derived from an EMBL/GenBank/DDBJ whole genome shotgun (WGS) entry which is preliminary data.</text>
</comment>
<gene>
    <name evidence="6" type="ORF">HOLleu_19735</name>
</gene>
<dbReference type="Proteomes" id="UP001152320">
    <property type="component" value="Chromosome 9"/>
</dbReference>
<keyword evidence="7" id="KW-1185">Reference proteome</keyword>
<dbReference type="PANTHER" id="PTHR12489:SF19">
    <property type="entry name" value="LHFPL TETRASPAN SUBFAMILY MEMBER 2 PROTEIN"/>
    <property type="match status" value="1"/>
</dbReference>
<dbReference type="EMBL" id="JAIZAY010000009">
    <property type="protein sequence ID" value="KAJ8035912.1"/>
    <property type="molecule type" value="Genomic_DNA"/>
</dbReference>
<keyword evidence="4 5" id="KW-0472">Membrane</keyword>
<evidence type="ECO:0000256" key="1">
    <source>
        <dbReference type="ARBA" id="ARBA00004141"/>
    </source>
</evidence>
<name>A0A9Q1BZS6_HOLLE</name>
<evidence type="ECO:0000256" key="4">
    <source>
        <dbReference type="ARBA" id="ARBA00023136"/>
    </source>
</evidence>
<organism evidence="6 7">
    <name type="scientific">Holothuria leucospilota</name>
    <name type="common">Black long sea cucumber</name>
    <name type="synonym">Mertensiothuria leucospilota</name>
    <dbReference type="NCBI Taxonomy" id="206669"/>
    <lineage>
        <taxon>Eukaryota</taxon>
        <taxon>Metazoa</taxon>
        <taxon>Echinodermata</taxon>
        <taxon>Eleutherozoa</taxon>
        <taxon>Echinozoa</taxon>
        <taxon>Holothuroidea</taxon>
        <taxon>Aspidochirotacea</taxon>
        <taxon>Aspidochirotida</taxon>
        <taxon>Holothuriidae</taxon>
        <taxon>Holothuria</taxon>
    </lineage>
</organism>